<dbReference type="Proteomes" id="UP000046176">
    <property type="component" value="Unassembled WGS sequence"/>
</dbReference>
<dbReference type="Gene3D" id="3.40.50.2300">
    <property type="match status" value="2"/>
</dbReference>
<reference evidence="1 2" key="1">
    <citation type="submission" date="2014-08" db="EMBL/GenBank/DDBJ databases">
        <authorList>
            <person name="Chen Y.-H."/>
        </authorList>
    </citation>
    <scope>NUCLEOTIDE SEQUENCE [LARGE SCALE GENOMIC DNA]</scope>
</reference>
<dbReference type="InterPro" id="IPR028082">
    <property type="entry name" value="Peripla_BP_I"/>
</dbReference>
<gene>
    <name evidence="1" type="ORF">NGAL_HAMBI1145_21720</name>
</gene>
<accession>A0A0T7FGK3</accession>
<dbReference type="OrthoDB" id="7210494at2"/>
<protein>
    <submittedName>
        <fullName evidence="1">ABC-type branched-chain amino acid transport system, periplasmic component</fullName>
    </submittedName>
</protein>
<organism evidence="1 2">
    <name type="scientific">Neorhizobium galegae bv. officinalis</name>
    <dbReference type="NCBI Taxonomy" id="323656"/>
    <lineage>
        <taxon>Bacteria</taxon>
        <taxon>Pseudomonadati</taxon>
        <taxon>Pseudomonadota</taxon>
        <taxon>Alphaproteobacteria</taxon>
        <taxon>Hyphomicrobiales</taxon>
        <taxon>Rhizobiaceae</taxon>
        <taxon>Rhizobium/Agrobacterium group</taxon>
        <taxon>Neorhizobium</taxon>
    </lineage>
</organism>
<dbReference type="AlphaFoldDB" id="A0A0T7FGK3"/>
<evidence type="ECO:0000313" key="1">
    <source>
        <dbReference type="EMBL" id="CDZ34093.1"/>
    </source>
</evidence>
<sequence length="406" mass="41980">MPHGRSFFYPSDLADITHKAFRLTTGLRPIRMSLLGLLAAGILSGCESSSVADKVLDDKALKPPPSMVEETFGRGLTEVTVLLAKAPNGIYEGAARDIRDGAALAIGELDDAGVMKIKVIDVAQGPAAVAPALAAARARNSGLLISYAPQATTAAIAAIPADQRPPLINLSSPVAGANVFNFGFDEVASVARGVRPVITAGHKRIVVLAPNGIAGVDEERLRSAVGQAGGALIGVVRYDPAAPLGDLLTRNKALLDDAGAVVLMGDSPAVGTILKGVRASFAKLAVVGTSHWPIELYADPAASNVIIAAADPDASLLIGERYRRFNKRSLSVYAAEGYDSIAVAAGIVRGKGATALTPEALTTKTGFRGVTGLFRFTPSGMAERKIGLYKIDGGRLVAIEPKAVSF</sequence>
<proteinExistence type="predicted"/>
<dbReference type="EMBL" id="CCRH01000005">
    <property type="protein sequence ID" value="CDZ34093.1"/>
    <property type="molecule type" value="Genomic_DNA"/>
</dbReference>
<dbReference type="SUPFAM" id="SSF53822">
    <property type="entry name" value="Periplasmic binding protein-like I"/>
    <property type="match status" value="1"/>
</dbReference>
<evidence type="ECO:0000313" key="2">
    <source>
        <dbReference type="Proteomes" id="UP000046176"/>
    </source>
</evidence>
<name>A0A0T7FGK3_NEOGA</name>